<proteinExistence type="predicted"/>
<feature type="region of interest" description="Disordered" evidence="1">
    <location>
        <begin position="1"/>
        <end position="34"/>
    </location>
</feature>
<reference evidence="2 3" key="1">
    <citation type="submission" date="2023-01" db="EMBL/GenBank/DDBJ databases">
        <title>Analysis of 21 Apiospora genomes using comparative genomics revels a genus with tremendous synthesis potential of carbohydrate active enzymes and secondary metabolites.</title>
        <authorList>
            <person name="Sorensen T."/>
        </authorList>
    </citation>
    <scope>NUCLEOTIDE SEQUENCE [LARGE SCALE GENOMIC DNA]</scope>
    <source>
        <strain evidence="2 3">CBS 24483</strain>
    </source>
</reference>
<sequence length="122" mass="14237">MDDRPEIPQGAAAPLPSSDRNSYSVYPVQGPHNKGNRRRWVWFAACDAANETYKSRYEEMQHAMMGEVGERRRLLVQRFLDDVQLFVDGATEEPGDTIMSAKRRNEVAQRWLEELRQRRDNL</sequence>
<dbReference type="RefSeq" id="XP_066702692.1">
    <property type="nucleotide sequence ID" value="XM_066840065.1"/>
</dbReference>
<keyword evidence="3" id="KW-1185">Reference proteome</keyword>
<evidence type="ECO:0000313" key="3">
    <source>
        <dbReference type="Proteomes" id="UP001391051"/>
    </source>
</evidence>
<gene>
    <name evidence="2" type="ORF">PG986_003843</name>
</gene>
<dbReference type="GeneID" id="92073127"/>
<evidence type="ECO:0000256" key="1">
    <source>
        <dbReference type="SAM" id="MobiDB-lite"/>
    </source>
</evidence>
<accession>A0ABR1QMG0</accession>
<dbReference type="EMBL" id="JAQQWE010000003">
    <property type="protein sequence ID" value="KAK7958989.1"/>
    <property type="molecule type" value="Genomic_DNA"/>
</dbReference>
<dbReference type="Proteomes" id="UP001391051">
    <property type="component" value="Unassembled WGS sequence"/>
</dbReference>
<comment type="caution">
    <text evidence="2">The sequence shown here is derived from an EMBL/GenBank/DDBJ whole genome shotgun (WGS) entry which is preliminary data.</text>
</comment>
<name>A0ABR1QMG0_9PEZI</name>
<evidence type="ECO:0000313" key="2">
    <source>
        <dbReference type="EMBL" id="KAK7958989.1"/>
    </source>
</evidence>
<protein>
    <submittedName>
        <fullName evidence="2">Uncharacterized protein</fullName>
    </submittedName>
</protein>
<organism evidence="2 3">
    <name type="scientific">Apiospora aurea</name>
    <dbReference type="NCBI Taxonomy" id="335848"/>
    <lineage>
        <taxon>Eukaryota</taxon>
        <taxon>Fungi</taxon>
        <taxon>Dikarya</taxon>
        <taxon>Ascomycota</taxon>
        <taxon>Pezizomycotina</taxon>
        <taxon>Sordariomycetes</taxon>
        <taxon>Xylariomycetidae</taxon>
        <taxon>Amphisphaeriales</taxon>
        <taxon>Apiosporaceae</taxon>
        <taxon>Apiospora</taxon>
    </lineage>
</organism>